<dbReference type="Gene3D" id="3.40.50.1820">
    <property type="entry name" value="alpha/beta hydrolase"/>
    <property type="match status" value="1"/>
</dbReference>
<feature type="domain" description="Alpha/beta hydrolase fold-3" evidence="2">
    <location>
        <begin position="2"/>
        <end position="61"/>
    </location>
</feature>
<organism evidence="3 4">
    <name type="scientific">Dovyalis caffra</name>
    <dbReference type="NCBI Taxonomy" id="77055"/>
    <lineage>
        <taxon>Eukaryota</taxon>
        <taxon>Viridiplantae</taxon>
        <taxon>Streptophyta</taxon>
        <taxon>Embryophyta</taxon>
        <taxon>Tracheophyta</taxon>
        <taxon>Spermatophyta</taxon>
        <taxon>Magnoliopsida</taxon>
        <taxon>eudicotyledons</taxon>
        <taxon>Gunneridae</taxon>
        <taxon>Pentapetalae</taxon>
        <taxon>rosids</taxon>
        <taxon>fabids</taxon>
        <taxon>Malpighiales</taxon>
        <taxon>Salicaceae</taxon>
        <taxon>Flacourtieae</taxon>
        <taxon>Dovyalis</taxon>
    </lineage>
</organism>
<dbReference type="EMBL" id="CAWUPB010001162">
    <property type="protein sequence ID" value="CAK7344505.1"/>
    <property type="molecule type" value="Genomic_DNA"/>
</dbReference>
<dbReference type="GO" id="GO:0016787">
    <property type="term" value="F:hydrolase activity"/>
    <property type="evidence" value="ECO:0007669"/>
    <property type="project" value="InterPro"/>
</dbReference>
<reference evidence="3 4" key="1">
    <citation type="submission" date="2024-01" db="EMBL/GenBank/DDBJ databases">
        <authorList>
            <person name="Waweru B."/>
        </authorList>
    </citation>
    <scope>NUCLEOTIDE SEQUENCE [LARGE SCALE GENOMIC DNA]</scope>
</reference>
<comment type="caution">
    <text evidence="3">The sequence shown here is derived from an EMBL/GenBank/DDBJ whole genome shotgun (WGS) entry which is preliminary data.</text>
</comment>
<dbReference type="Pfam" id="PF07859">
    <property type="entry name" value="Abhydrolase_3"/>
    <property type="match status" value="1"/>
</dbReference>
<protein>
    <recommendedName>
        <fullName evidence="2">Alpha/beta hydrolase fold-3 domain-containing protein</fullName>
    </recommendedName>
</protein>
<dbReference type="AlphaFoldDB" id="A0AAV1S2N9"/>
<dbReference type="Proteomes" id="UP001314170">
    <property type="component" value="Unassembled WGS sequence"/>
</dbReference>
<proteinExistence type="inferred from homology"/>
<evidence type="ECO:0000313" key="4">
    <source>
        <dbReference type="Proteomes" id="UP001314170"/>
    </source>
</evidence>
<accession>A0AAV1S2N9</accession>
<evidence type="ECO:0000259" key="2">
    <source>
        <dbReference type="Pfam" id="PF07859"/>
    </source>
</evidence>
<comment type="similarity">
    <text evidence="1">Belongs to the 'GDXG' lipolytic enzyme family.</text>
</comment>
<keyword evidence="4" id="KW-1185">Reference proteome</keyword>
<dbReference type="InterPro" id="IPR013094">
    <property type="entry name" value="AB_hydrolase_3"/>
</dbReference>
<evidence type="ECO:0000313" key="3">
    <source>
        <dbReference type="EMBL" id="CAK7344505.1"/>
    </source>
</evidence>
<dbReference type="InterPro" id="IPR029058">
    <property type="entry name" value="AB_hydrolase_fold"/>
</dbReference>
<gene>
    <name evidence="3" type="ORF">DCAF_LOCUS17823</name>
</gene>
<sequence>MADDPFVPMDTTDWSWRSFLSEGSNRDHKVSNVFGSNSVDILELKFRRVIVMIGGLDPLQD</sequence>
<evidence type="ECO:0000256" key="1">
    <source>
        <dbReference type="ARBA" id="ARBA00010515"/>
    </source>
</evidence>
<name>A0AAV1S2N9_9ROSI</name>